<dbReference type="Pfam" id="PF10978">
    <property type="entry name" value="DUF2785"/>
    <property type="match status" value="1"/>
</dbReference>
<dbReference type="AlphaFoldDB" id="A0A0C7QHP0"/>
<gene>
    <name evidence="1" type="ORF">R28058_06291</name>
</gene>
<evidence type="ECO:0000313" key="2">
    <source>
        <dbReference type="Proteomes" id="UP000049127"/>
    </source>
</evidence>
<reference evidence="2" key="1">
    <citation type="submission" date="2015-01" db="EMBL/GenBank/DDBJ databases">
        <authorList>
            <person name="Aslett M.A."/>
            <person name="De Silva N."/>
        </authorList>
    </citation>
    <scope>NUCLEOTIDE SEQUENCE [LARGE SCALE GENOMIC DNA]</scope>
    <source>
        <strain evidence="2">R28058</strain>
    </source>
</reference>
<dbReference type="EMBL" id="CEKZ01000003">
    <property type="protein sequence ID" value="CEQ02896.1"/>
    <property type="molecule type" value="Genomic_DNA"/>
</dbReference>
<sequence>MTEGTLKLKLTQVKKDNYDINCEKLYYFYALDMLKHIGTMDPTLRDDLIYDIFSKWINQKKFSNQQLQTFLEICIDNQHLMKCVGTENDDTVFTRTFSALIIALILYSHNQNNFLPYNLIVKTKNIIIDYYTKEMDLRGYIDNKGWAHSVAHGADVIDELAKCSVLCKEDLNNLLMILKLKICQGKYVYIDGETDRISIVVRSIFMRYEIDKGDILLWLESFKRYGYIEELSIDCYHQNVNITNFLKSLYFTLKSCVKDFMILDKIEDLITVLL</sequence>
<dbReference type="Proteomes" id="UP000049127">
    <property type="component" value="Unassembled WGS sequence"/>
</dbReference>
<name>A0A0C7QHP0_PARSO</name>
<evidence type="ECO:0000313" key="1">
    <source>
        <dbReference type="EMBL" id="CEQ02896.1"/>
    </source>
</evidence>
<dbReference type="InterPro" id="IPR021247">
    <property type="entry name" value="DUF2785"/>
</dbReference>
<dbReference type="RefSeq" id="WP_055341446.1">
    <property type="nucleotide sequence ID" value="NZ_CEKZ01000003.1"/>
</dbReference>
<accession>A0A0C7QHP0</accession>
<dbReference type="OrthoDB" id="7619731at2"/>
<protein>
    <submittedName>
        <fullName evidence="1">Protein of uncharacterized function (DUF2785)</fullName>
    </submittedName>
</protein>
<proteinExistence type="predicted"/>
<organism evidence="1 2">
    <name type="scientific">Paraclostridium sordellii</name>
    <name type="common">Clostridium sordellii</name>
    <dbReference type="NCBI Taxonomy" id="1505"/>
    <lineage>
        <taxon>Bacteria</taxon>
        <taxon>Bacillati</taxon>
        <taxon>Bacillota</taxon>
        <taxon>Clostridia</taxon>
        <taxon>Peptostreptococcales</taxon>
        <taxon>Peptostreptococcaceae</taxon>
        <taxon>Paraclostridium</taxon>
    </lineage>
</organism>